<feature type="compositionally biased region" description="Basic and acidic residues" evidence="1">
    <location>
        <begin position="1"/>
        <end position="33"/>
    </location>
</feature>
<gene>
    <name evidence="2" type="ORF">MAIC_14180</name>
</gene>
<dbReference type="Proteomes" id="UP000467327">
    <property type="component" value="Chromosome"/>
</dbReference>
<proteinExistence type="predicted"/>
<feature type="region of interest" description="Disordered" evidence="1">
    <location>
        <begin position="1"/>
        <end position="48"/>
    </location>
</feature>
<dbReference type="KEGG" id="maic:MAIC_14180"/>
<reference evidence="2 3" key="1">
    <citation type="journal article" date="2019" name="Emerg. Microbes Infect.">
        <title>Comprehensive subspecies identification of 175 nontuberculous mycobacteria species based on 7547 genomic profiles.</title>
        <authorList>
            <person name="Matsumoto Y."/>
            <person name="Kinjo T."/>
            <person name="Motooka D."/>
            <person name="Nabeya D."/>
            <person name="Jung N."/>
            <person name="Uechi K."/>
            <person name="Horii T."/>
            <person name="Iida T."/>
            <person name="Fujita J."/>
            <person name="Nakamura S."/>
        </authorList>
    </citation>
    <scope>NUCLEOTIDE SEQUENCE [LARGE SCALE GENOMIC DNA]</scope>
    <source>
        <strain evidence="2 3">JCM 6376</strain>
    </source>
</reference>
<organism evidence="2 3">
    <name type="scientific">Mycolicibacterium aichiense</name>
    <dbReference type="NCBI Taxonomy" id="1799"/>
    <lineage>
        <taxon>Bacteria</taxon>
        <taxon>Bacillati</taxon>
        <taxon>Actinomycetota</taxon>
        <taxon>Actinomycetes</taxon>
        <taxon>Mycobacteriales</taxon>
        <taxon>Mycobacteriaceae</taxon>
        <taxon>Mycolicibacterium</taxon>
    </lineage>
</organism>
<evidence type="ECO:0000313" key="2">
    <source>
        <dbReference type="EMBL" id="BBX06615.1"/>
    </source>
</evidence>
<evidence type="ECO:0000313" key="3">
    <source>
        <dbReference type="Proteomes" id="UP000467327"/>
    </source>
</evidence>
<dbReference type="RefSeq" id="WP_163789171.1">
    <property type="nucleotide sequence ID" value="NZ_AP022561.1"/>
</dbReference>
<dbReference type="AlphaFoldDB" id="A0AAD1MBI2"/>
<dbReference type="EMBL" id="AP022561">
    <property type="protein sequence ID" value="BBX06615.1"/>
    <property type="molecule type" value="Genomic_DNA"/>
</dbReference>
<name>A0AAD1MBI2_9MYCO</name>
<accession>A0AAD1MBI2</accession>
<sequence length="48" mass="5201">MTTKSRDISESDLGPDRDNRSDIVDPRDTDHPAGTEQADENAATESPS</sequence>
<evidence type="ECO:0000256" key="1">
    <source>
        <dbReference type="SAM" id="MobiDB-lite"/>
    </source>
</evidence>
<keyword evidence="3" id="KW-1185">Reference proteome</keyword>
<protein>
    <submittedName>
        <fullName evidence="2">Uncharacterized protein</fullName>
    </submittedName>
</protein>